<evidence type="ECO:0000313" key="7">
    <source>
        <dbReference type="EMBL" id="KAF2107980.1"/>
    </source>
</evidence>
<dbReference type="GO" id="GO:0005506">
    <property type="term" value="F:iron ion binding"/>
    <property type="evidence" value="ECO:0007669"/>
    <property type="project" value="InterPro"/>
</dbReference>
<dbReference type="EMBL" id="ML977350">
    <property type="protein sequence ID" value="KAF2107980.1"/>
    <property type="molecule type" value="Genomic_DNA"/>
</dbReference>
<dbReference type="InterPro" id="IPR002401">
    <property type="entry name" value="Cyt_P450_E_grp-I"/>
</dbReference>
<dbReference type="Pfam" id="PF00067">
    <property type="entry name" value="p450"/>
    <property type="match status" value="1"/>
</dbReference>
<feature type="binding site" description="axial binding residue" evidence="5">
    <location>
        <position position="505"/>
    </location>
    <ligand>
        <name>heme</name>
        <dbReference type="ChEBI" id="CHEBI:30413"/>
    </ligand>
    <ligandPart>
        <name>Fe</name>
        <dbReference type="ChEBI" id="CHEBI:18248"/>
    </ligandPart>
</feature>
<proteinExistence type="inferred from homology"/>
<dbReference type="SUPFAM" id="SSF48264">
    <property type="entry name" value="Cytochrome P450"/>
    <property type="match status" value="1"/>
</dbReference>
<keyword evidence="2 5" id="KW-0479">Metal-binding</keyword>
<feature type="transmembrane region" description="Helical" evidence="6">
    <location>
        <begin position="65"/>
        <end position="83"/>
    </location>
</feature>
<dbReference type="PRINTS" id="PR00463">
    <property type="entry name" value="EP450I"/>
</dbReference>
<name>A0A6A5YLX6_9PLEO</name>
<accession>A0A6A5YLX6</accession>
<dbReference type="InterPro" id="IPR001128">
    <property type="entry name" value="Cyt_P450"/>
</dbReference>
<organism evidence="7 8">
    <name type="scientific">Lophiotrema nucula</name>
    <dbReference type="NCBI Taxonomy" id="690887"/>
    <lineage>
        <taxon>Eukaryota</taxon>
        <taxon>Fungi</taxon>
        <taxon>Dikarya</taxon>
        <taxon>Ascomycota</taxon>
        <taxon>Pezizomycotina</taxon>
        <taxon>Dothideomycetes</taxon>
        <taxon>Pleosporomycetidae</taxon>
        <taxon>Pleosporales</taxon>
        <taxon>Lophiotremataceae</taxon>
        <taxon>Lophiotrema</taxon>
    </lineage>
</organism>
<dbReference type="OrthoDB" id="1055148at2759"/>
<reference evidence="7" key="1">
    <citation type="journal article" date="2020" name="Stud. Mycol.">
        <title>101 Dothideomycetes genomes: a test case for predicting lifestyles and emergence of pathogens.</title>
        <authorList>
            <person name="Haridas S."/>
            <person name="Albert R."/>
            <person name="Binder M."/>
            <person name="Bloem J."/>
            <person name="Labutti K."/>
            <person name="Salamov A."/>
            <person name="Andreopoulos B."/>
            <person name="Baker S."/>
            <person name="Barry K."/>
            <person name="Bills G."/>
            <person name="Bluhm B."/>
            <person name="Cannon C."/>
            <person name="Castanera R."/>
            <person name="Culley D."/>
            <person name="Daum C."/>
            <person name="Ezra D."/>
            <person name="Gonzalez J."/>
            <person name="Henrissat B."/>
            <person name="Kuo A."/>
            <person name="Liang C."/>
            <person name="Lipzen A."/>
            <person name="Lutzoni F."/>
            <person name="Magnuson J."/>
            <person name="Mondo S."/>
            <person name="Nolan M."/>
            <person name="Ohm R."/>
            <person name="Pangilinan J."/>
            <person name="Park H.-J."/>
            <person name="Ramirez L."/>
            <person name="Alfaro M."/>
            <person name="Sun H."/>
            <person name="Tritt A."/>
            <person name="Yoshinaga Y."/>
            <person name="Zwiers L.-H."/>
            <person name="Turgeon B."/>
            <person name="Goodwin S."/>
            <person name="Spatafora J."/>
            <person name="Crous P."/>
            <person name="Grigoriev I."/>
        </authorList>
    </citation>
    <scope>NUCLEOTIDE SEQUENCE</scope>
    <source>
        <strain evidence="7">CBS 627.86</strain>
    </source>
</reference>
<dbReference type="GO" id="GO:0020037">
    <property type="term" value="F:heme binding"/>
    <property type="evidence" value="ECO:0007669"/>
    <property type="project" value="InterPro"/>
</dbReference>
<keyword evidence="5" id="KW-0349">Heme</keyword>
<dbReference type="GO" id="GO:0016705">
    <property type="term" value="F:oxidoreductase activity, acting on paired donors, with incorporation or reduction of molecular oxygen"/>
    <property type="evidence" value="ECO:0007669"/>
    <property type="project" value="InterPro"/>
</dbReference>
<protein>
    <submittedName>
        <fullName evidence="7">Cytochrome P450</fullName>
    </submittedName>
</protein>
<sequence length="581" mass="64435">MAGNTLPKRLHHAVSCRGAAAAPDKGTLKTMSPITPPSDNQSTMSTLDETPLFVFKAMREHTGGVAIVLVIFVLGVLLVKYAYETDIPKIPGIPEMPNALPFIGHLHLHAGASGRNDAAVWSDWSRKLGSDLLQVRFGNRRVVIANTFDSIKEIFVANAACTSARPRQFVFEKYVGYDLGSHSLDENFKAQRTAALRSVKTSSWDSFYPCLEREGDRLIANLAEQGRYGGTAINPLPYMQVVAMALGWSITFGKEFDANDPWLREYIDNACLITKVRGASNTWSDFVPLLRLHPRFRAMGMAGQAASIRRTEMIRDVVEDLKARVARGEEPQCVAAQVLTDVNSKLSMWNAVKCSTSMLQGGTESIPSHLTAGFGGLIQGRGPQMQEKAFAAIKETYPDGDAIEHAFNEEKVPYITALYKEILRNYVVLPFSLPHATDRDVHLKSGVVIPKGTTLYMNSEAGNHDEQIFGPNAHQFYPERWLDNPHLDNIGTVQHSSYGIGSRICPAWQIANRIMYGLLFRVILAFKLEEDPSNPPPRDYKEFGCTPDLVLNSPKTFGVRFVPRDADSLKKDVARIRAKEV</sequence>
<comment type="cofactor">
    <cofactor evidence="5">
        <name>heme</name>
        <dbReference type="ChEBI" id="CHEBI:30413"/>
    </cofactor>
</comment>
<comment type="similarity">
    <text evidence="1">Belongs to the cytochrome P450 family.</text>
</comment>
<dbReference type="AlphaFoldDB" id="A0A6A5YLX6"/>
<evidence type="ECO:0000256" key="3">
    <source>
        <dbReference type="ARBA" id="ARBA00023002"/>
    </source>
</evidence>
<evidence type="ECO:0000256" key="1">
    <source>
        <dbReference type="ARBA" id="ARBA00010617"/>
    </source>
</evidence>
<gene>
    <name evidence="7" type="ORF">BDV96DRAFT_286544</name>
</gene>
<keyword evidence="6" id="KW-0812">Transmembrane</keyword>
<keyword evidence="6" id="KW-1133">Transmembrane helix</keyword>
<evidence type="ECO:0000256" key="5">
    <source>
        <dbReference type="PIRSR" id="PIRSR602401-1"/>
    </source>
</evidence>
<evidence type="ECO:0000256" key="4">
    <source>
        <dbReference type="ARBA" id="ARBA00023004"/>
    </source>
</evidence>
<keyword evidence="3" id="KW-0560">Oxidoreductase</keyword>
<dbReference type="PANTHER" id="PTHR46300:SF9">
    <property type="entry name" value="P450, PUTATIVE-RELATED"/>
    <property type="match status" value="1"/>
</dbReference>
<keyword evidence="8" id="KW-1185">Reference proteome</keyword>
<evidence type="ECO:0000313" key="8">
    <source>
        <dbReference type="Proteomes" id="UP000799770"/>
    </source>
</evidence>
<keyword evidence="6" id="KW-0472">Membrane</keyword>
<keyword evidence="4 5" id="KW-0408">Iron</keyword>
<evidence type="ECO:0000256" key="2">
    <source>
        <dbReference type="ARBA" id="ARBA00022723"/>
    </source>
</evidence>
<dbReference type="InterPro" id="IPR036396">
    <property type="entry name" value="Cyt_P450_sf"/>
</dbReference>
<dbReference type="InterPro" id="IPR050364">
    <property type="entry name" value="Cytochrome_P450_fung"/>
</dbReference>
<dbReference type="PANTHER" id="PTHR46300">
    <property type="entry name" value="P450, PUTATIVE (EUROFUNG)-RELATED-RELATED"/>
    <property type="match status" value="1"/>
</dbReference>
<dbReference type="Gene3D" id="1.10.630.10">
    <property type="entry name" value="Cytochrome P450"/>
    <property type="match status" value="1"/>
</dbReference>
<evidence type="ECO:0000256" key="6">
    <source>
        <dbReference type="SAM" id="Phobius"/>
    </source>
</evidence>
<dbReference type="GO" id="GO:0004497">
    <property type="term" value="F:monooxygenase activity"/>
    <property type="evidence" value="ECO:0007669"/>
    <property type="project" value="InterPro"/>
</dbReference>
<dbReference type="Proteomes" id="UP000799770">
    <property type="component" value="Unassembled WGS sequence"/>
</dbReference>